<accession>A0ABW5IM06</accession>
<comment type="caution">
    <text evidence="3">The sequence shown here is derived from an EMBL/GenBank/DDBJ whole genome shotgun (WGS) entry which is preliminary data.</text>
</comment>
<dbReference type="RefSeq" id="WP_377505819.1">
    <property type="nucleotide sequence ID" value="NZ_JBHULU010000012.1"/>
</dbReference>
<gene>
    <name evidence="3" type="primary">rpiB</name>
    <name evidence="3" type="ORF">ACFSRY_09235</name>
</gene>
<evidence type="ECO:0000313" key="4">
    <source>
        <dbReference type="Proteomes" id="UP001597544"/>
    </source>
</evidence>
<dbReference type="PANTHER" id="PTHR30345:SF0">
    <property type="entry name" value="DNA DAMAGE-REPAIR_TOLERATION PROTEIN DRT102"/>
    <property type="match status" value="1"/>
</dbReference>
<evidence type="ECO:0000256" key="1">
    <source>
        <dbReference type="ARBA" id="ARBA00008754"/>
    </source>
</evidence>
<dbReference type="NCBIfam" id="NF004051">
    <property type="entry name" value="PRK05571.1"/>
    <property type="match status" value="1"/>
</dbReference>
<name>A0ABW5IM06_9BACT</name>
<dbReference type="EMBL" id="JBHULU010000012">
    <property type="protein sequence ID" value="MFD2514047.1"/>
    <property type="molecule type" value="Genomic_DNA"/>
</dbReference>
<protein>
    <submittedName>
        <fullName evidence="3">Ribose 5-phosphate isomerase B</fullName>
        <ecNumber evidence="3">5.3.1.6</ecNumber>
    </submittedName>
</protein>
<proteinExistence type="inferred from homology"/>
<keyword evidence="2 3" id="KW-0413">Isomerase</keyword>
<dbReference type="Pfam" id="PF02502">
    <property type="entry name" value="LacAB_rpiB"/>
    <property type="match status" value="1"/>
</dbReference>
<dbReference type="NCBIfam" id="TIGR00689">
    <property type="entry name" value="rpiB_lacA_lacB"/>
    <property type="match status" value="1"/>
</dbReference>
<keyword evidence="4" id="KW-1185">Reference proteome</keyword>
<dbReference type="SUPFAM" id="SSF89623">
    <property type="entry name" value="Ribose/Galactose isomerase RpiB/AlsB"/>
    <property type="match status" value="1"/>
</dbReference>
<evidence type="ECO:0000313" key="3">
    <source>
        <dbReference type="EMBL" id="MFD2514047.1"/>
    </source>
</evidence>
<dbReference type="InterPro" id="IPR003500">
    <property type="entry name" value="RpiB_LacA_LacB"/>
</dbReference>
<evidence type="ECO:0000256" key="2">
    <source>
        <dbReference type="ARBA" id="ARBA00023235"/>
    </source>
</evidence>
<dbReference type="PANTHER" id="PTHR30345">
    <property type="entry name" value="RIBOSE-5-PHOSPHATE ISOMERASE B"/>
    <property type="match status" value="1"/>
</dbReference>
<sequence>MALKIAIGGDHAGFTYKRMLKEVLEELGHEIQDFGPDSEASVDYPDHVHPLAKAVVNKDADFGILICGSGNGVAMTANKYQEVRAALCWTPELAKLAREHNNANVLCIPARFVSEDVAREMLRTFLQTDFEGGRHLNRVNKIAAC</sequence>
<reference evidence="4" key="1">
    <citation type="journal article" date="2019" name="Int. J. Syst. Evol. Microbiol.">
        <title>The Global Catalogue of Microorganisms (GCM) 10K type strain sequencing project: providing services to taxonomists for standard genome sequencing and annotation.</title>
        <authorList>
            <consortium name="The Broad Institute Genomics Platform"/>
            <consortium name="The Broad Institute Genome Sequencing Center for Infectious Disease"/>
            <person name="Wu L."/>
            <person name="Ma J."/>
        </authorList>
    </citation>
    <scope>NUCLEOTIDE SEQUENCE [LARGE SCALE GENOMIC DNA]</scope>
    <source>
        <strain evidence="4">KCTC 42498</strain>
    </source>
</reference>
<dbReference type="Gene3D" id="3.40.1400.10">
    <property type="entry name" value="Sugar-phosphate isomerase, RpiB/LacA/LacB"/>
    <property type="match status" value="1"/>
</dbReference>
<dbReference type="InterPro" id="IPR004785">
    <property type="entry name" value="RpiB"/>
</dbReference>
<dbReference type="NCBIfam" id="TIGR01120">
    <property type="entry name" value="rpiB"/>
    <property type="match status" value="1"/>
</dbReference>
<dbReference type="EC" id="5.3.1.6" evidence="3"/>
<organism evidence="3 4">
    <name type="scientific">Pontibacter locisalis</name>
    <dbReference type="NCBI Taxonomy" id="1719035"/>
    <lineage>
        <taxon>Bacteria</taxon>
        <taxon>Pseudomonadati</taxon>
        <taxon>Bacteroidota</taxon>
        <taxon>Cytophagia</taxon>
        <taxon>Cytophagales</taxon>
        <taxon>Hymenobacteraceae</taxon>
        <taxon>Pontibacter</taxon>
    </lineage>
</organism>
<comment type="similarity">
    <text evidence="1">Belongs to the LacAB/RpiB family.</text>
</comment>
<dbReference type="Proteomes" id="UP001597544">
    <property type="component" value="Unassembled WGS sequence"/>
</dbReference>
<dbReference type="PIRSF" id="PIRSF005384">
    <property type="entry name" value="RpiB_LacA_B"/>
    <property type="match status" value="1"/>
</dbReference>
<dbReference type="InterPro" id="IPR036569">
    <property type="entry name" value="RpiB_LacA_LacB_sf"/>
</dbReference>
<dbReference type="GO" id="GO:0004751">
    <property type="term" value="F:ribose-5-phosphate isomerase activity"/>
    <property type="evidence" value="ECO:0007669"/>
    <property type="project" value="UniProtKB-EC"/>
</dbReference>